<feature type="non-terminal residue" evidence="3">
    <location>
        <position position="1"/>
    </location>
</feature>
<dbReference type="Pfam" id="PF15778">
    <property type="entry name" value="UNC80_N"/>
    <property type="match status" value="1"/>
</dbReference>
<dbReference type="EMBL" id="GEBQ01002919">
    <property type="protein sequence ID" value="JAT37058.1"/>
    <property type="molecule type" value="Transcribed_RNA"/>
</dbReference>
<feature type="non-terminal residue" evidence="3">
    <location>
        <position position="368"/>
    </location>
</feature>
<dbReference type="PANTHER" id="PTHR31781:SF1">
    <property type="entry name" value="PROTEIN UNC-80 HOMOLOG"/>
    <property type="match status" value="1"/>
</dbReference>
<evidence type="ECO:0000256" key="1">
    <source>
        <dbReference type="SAM" id="MobiDB-lite"/>
    </source>
</evidence>
<reference evidence="3" key="1">
    <citation type="submission" date="2015-11" db="EMBL/GenBank/DDBJ databases">
        <title>De novo transcriptome assembly of four potential Pierce s Disease insect vectors from Arizona vineyards.</title>
        <authorList>
            <person name="Tassone E.E."/>
        </authorList>
    </citation>
    <scope>NUCLEOTIDE SEQUENCE</scope>
</reference>
<dbReference type="GO" id="GO:0030424">
    <property type="term" value="C:axon"/>
    <property type="evidence" value="ECO:0007669"/>
    <property type="project" value="TreeGrafter"/>
</dbReference>
<gene>
    <name evidence="3" type="ORF">g.7040</name>
</gene>
<organism evidence="3">
    <name type="scientific">Graphocephala atropunctata</name>
    <dbReference type="NCBI Taxonomy" id="36148"/>
    <lineage>
        <taxon>Eukaryota</taxon>
        <taxon>Metazoa</taxon>
        <taxon>Ecdysozoa</taxon>
        <taxon>Arthropoda</taxon>
        <taxon>Hexapoda</taxon>
        <taxon>Insecta</taxon>
        <taxon>Pterygota</taxon>
        <taxon>Neoptera</taxon>
        <taxon>Paraneoptera</taxon>
        <taxon>Hemiptera</taxon>
        <taxon>Auchenorrhyncha</taxon>
        <taxon>Membracoidea</taxon>
        <taxon>Cicadellidae</taxon>
        <taxon>Cicadellinae</taxon>
        <taxon>Cicadellini</taxon>
        <taxon>Graphocephala</taxon>
    </lineage>
</organism>
<dbReference type="GO" id="GO:0034703">
    <property type="term" value="C:cation channel complex"/>
    <property type="evidence" value="ECO:0007669"/>
    <property type="project" value="TreeGrafter"/>
</dbReference>
<evidence type="ECO:0000313" key="3">
    <source>
        <dbReference type="EMBL" id="JAT37058.1"/>
    </source>
</evidence>
<protein>
    <recommendedName>
        <fullName evidence="2">Cation channel complex component UNC80 N-terminal domain-containing protein</fullName>
    </recommendedName>
</protein>
<name>A0A1B6MM87_9HEMI</name>
<evidence type="ECO:0000259" key="2">
    <source>
        <dbReference type="Pfam" id="PF15778"/>
    </source>
</evidence>
<dbReference type="PANTHER" id="PTHR31781">
    <property type="entry name" value="UNC80"/>
    <property type="match status" value="1"/>
</dbReference>
<dbReference type="AlphaFoldDB" id="A0A1B6MM87"/>
<sequence>FVLDTQIHRAANDMDPFDPLVDAYNDQALPVPIQTFLWQQISPFTRPKLGKLHEASCMFCQHAPGHHELKEACKSFEKVLVQNIQFGLPPTLAEAVKSIPRWRLVQAAFPHVMHCAASLLHNRKDTNLQNLGAAETKLLYILHWIILDAAEECADADYDKGIYHTSPFYYLFSIPSITLFVYLFAPLCHQIKESDLQTFRLENGIKIWQAMWEHRHPNSPCFTAHAKPKPRDLWARIMKGSRPHFGDVFLGRSGVADLAGTSSDSPTVGSVMDFSSTSHPTKQPDEEFQVIVQFTHSPGSNAQTSTSIKQVQVPVPRISKIPSVTYEHLVAPSPPTVSIPTIVRQKPSTQSSGVAANREQTGGQKRAG</sequence>
<dbReference type="InterPro" id="IPR031542">
    <property type="entry name" value="UNC80_N"/>
</dbReference>
<accession>A0A1B6MM87</accession>
<feature type="domain" description="Cation channel complex component UNC80 N-terminal" evidence="2">
    <location>
        <begin position="28"/>
        <end position="229"/>
    </location>
</feature>
<dbReference type="GO" id="GO:0055080">
    <property type="term" value="P:monoatomic cation homeostasis"/>
    <property type="evidence" value="ECO:0007669"/>
    <property type="project" value="TreeGrafter"/>
</dbReference>
<feature type="region of interest" description="Disordered" evidence="1">
    <location>
        <begin position="334"/>
        <end position="368"/>
    </location>
</feature>
<feature type="compositionally biased region" description="Polar residues" evidence="1">
    <location>
        <begin position="346"/>
        <end position="368"/>
    </location>
</feature>
<dbReference type="GO" id="GO:0005261">
    <property type="term" value="F:monoatomic cation channel activity"/>
    <property type="evidence" value="ECO:0007669"/>
    <property type="project" value="TreeGrafter"/>
</dbReference>
<proteinExistence type="predicted"/>